<proteinExistence type="predicted"/>
<reference evidence="1 2" key="1">
    <citation type="submission" date="2019-05" db="EMBL/GenBank/DDBJ databases">
        <title>Another draft genome of Portunus trituberculatus and its Hox gene families provides insights of decapod evolution.</title>
        <authorList>
            <person name="Jeong J.-H."/>
            <person name="Song I."/>
            <person name="Kim S."/>
            <person name="Choi T."/>
            <person name="Kim D."/>
            <person name="Ryu S."/>
            <person name="Kim W."/>
        </authorList>
    </citation>
    <scope>NUCLEOTIDE SEQUENCE [LARGE SCALE GENOMIC DNA]</scope>
    <source>
        <tissue evidence="1">Muscle</tissue>
    </source>
</reference>
<accession>A0A5B7II54</accession>
<evidence type="ECO:0000313" key="2">
    <source>
        <dbReference type="Proteomes" id="UP000324222"/>
    </source>
</evidence>
<dbReference type="Proteomes" id="UP000324222">
    <property type="component" value="Unassembled WGS sequence"/>
</dbReference>
<sequence>MKTFYRSCIASPPAKSSALNPIAALGVTPLNPAVPSYPAKIHQGEKRSFASAGLRCSRRPLLTIPPPAKL</sequence>
<keyword evidence="2" id="KW-1185">Reference proteome</keyword>
<dbReference type="AlphaFoldDB" id="A0A5B7II54"/>
<gene>
    <name evidence="1" type="ORF">E2C01_079924</name>
</gene>
<comment type="caution">
    <text evidence="1">The sequence shown here is derived from an EMBL/GenBank/DDBJ whole genome shotgun (WGS) entry which is preliminary data.</text>
</comment>
<organism evidence="1 2">
    <name type="scientific">Portunus trituberculatus</name>
    <name type="common">Swimming crab</name>
    <name type="synonym">Neptunus trituberculatus</name>
    <dbReference type="NCBI Taxonomy" id="210409"/>
    <lineage>
        <taxon>Eukaryota</taxon>
        <taxon>Metazoa</taxon>
        <taxon>Ecdysozoa</taxon>
        <taxon>Arthropoda</taxon>
        <taxon>Crustacea</taxon>
        <taxon>Multicrustacea</taxon>
        <taxon>Malacostraca</taxon>
        <taxon>Eumalacostraca</taxon>
        <taxon>Eucarida</taxon>
        <taxon>Decapoda</taxon>
        <taxon>Pleocyemata</taxon>
        <taxon>Brachyura</taxon>
        <taxon>Eubrachyura</taxon>
        <taxon>Portunoidea</taxon>
        <taxon>Portunidae</taxon>
        <taxon>Portuninae</taxon>
        <taxon>Portunus</taxon>
    </lineage>
</organism>
<name>A0A5B7II54_PORTR</name>
<evidence type="ECO:0000313" key="1">
    <source>
        <dbReference type="EMBL" id="MPC85161.1"/>
    </source>
</evidence>
<dbReference type="EMBL" id="VSRR010067518">
    <property type="protein sequence ID" value="MPC85161.1"/>
    <property type="molecule type" value="Genomic_DNA"/>
</dbReference>
<protein>
    <submittedName>
        <fullName evidence="1">Uncharacterized protein</fullName>
    </submittedName>
</protein>